<organism evidence="2 3">
    <name type="scientific">Liparis tanakae</name>
    <name type="common">Tanaka's snailfish</name>
    <dbReference type="NCBI Taxonomy" id="230148"/>
    <lineage>
        <taxon>Eukaryota</taxon>
        <taxon>Metazoa</taxon>
        <taxon>Chordata</taxon>
        <taxon>Craniata</taxon>
        <taxon>Vertebrata</taxon>
        <taxon>Euteleostomi</taxon>
        <taxon>Actinopterygii</taxon>
        <taxon>Neopterygii</taxon>
        <taxon>Teleostei</taxon>
        <taxon>Neoteleostei</taxon>
        <taxon>Acanthomorphata</taxon>
        <taxon>Eupercaria</taxon>
        <taxon>Perciformes</taxon>
        <taxon>Cottioidei</taxon>
        <taxon>Cottales</taxon>
        <taxon>Liparidae</taxon>
        <taxon>Liparis</taxon>
    </lineage>
</organism>
<evidence type="ECO:0000313" key="2">
    <source>
        <dbReference type="EMBL" id="TNN71054.1"/>
    </source>
</evidence>
<accession>A0A4Z2I197</accession>
<evidence type="ECO:0000256" key="1">
    <source>
        <dbReference type="SAM" id="MobiDB-lite"/>
    </source>
</evidence>
<proteinExistence type="predicted"/>
<dbReference type="EMBL" id="SRLO01000155">
    <property type="protein sequence ID" value="TNN71054.1"/>
    <property type="molecule type" value="Genomic_DNA"/>
</dbReference>
<gene>
    <name evidence="2" type="ORF">EYF80_018715</name>
</gene>
<dbReference type="Proteomes" id="UP000314294">
    <property type="component" value="Unassembled WGS sequence"/>
</dbReference>
<sequence length="109" mass="11928">MASSRPVVVWTRIFLTRLKPRLKPTPGSHYSQRSVSPSSPVRHSGVEFELLAAISSGSPSIGKLKPPVLLLPFLFAHFLWRLQGGWETKAGQIYRLGAGDGATGAYLNR</sequence>
<feature type="region of interest" description="Disordered" evidence="1">
    <location>
        <begin position="21"/>
        <end position="41"/>
    </location>
</feature>
<comment type="caution">
    <text evidence="2">The sequence shown here is derived from an EMBL/GenBank/DDBJ whole genome shotgun (WGS) entry which is preliminary data.</text>
</comment>
<feature type="compositionally biased region" description="Low complexity" evidence="1">
    <location>
        <begin position="28"/>
        <end position="41"/>
    </location>
</feature>
<dbReference type="AlphaFoldDB" id="A0A4Z2I197"/>
<protein>
    <submittedName>
        <fullName evidence="2">Uncharacterized protein</fullName>
    </submittedName>
</protein>
<name>A0A4Z2I197_9TELE</name>
<reference evidence="2 3" key="1">
    <citation type="submission" date="2019-03" db="EMBL/GenBank/DDBJ databases">
        <title>First draft genome of Liparis tanakae, snailfish: a comprehensive survey of snailfish specific genes.</title>
        <authorList>
            <person name="Kim W."/>
            <person name="Song I."/>
            <person name="Jeong J.-H."/>
            <person name="Kim D."/>
            <person name="Kim S."/>
            <person name="Ryu S."/>
            <person name="Song J.Y."/>
            <person name="Lee S.K."/>
        </authorList>
    </citation>
    <scope>NUCLEOTIDE SEQUENCE [LARGE SCALE GENOMIC DNA]</scope>
    <source>
        <tissue evidence="2">Muscle</tissue>
    </source>
</reference>
<keyword evidence="3" id="KW-1185">Reference proteome</keyword>
<evidence type="ECO:0000313" key="3">
    <source>
        <dbReference type="Proteomes" id="UP000314294"/>
    </source>
</evidence>